<protein>
    <submittedName>
        <fullName evidence="2">Uncharacterized protein</fullName>
    </submittedName>
</protein>
<feature type="region of interest" description="Disordered" evidence="1">
    <location>
        <begin position="15"/>
        <end position="34"/>
    </location>
</feature>
<sequence>MLFKSQLQCATRFSPAGQNAIGSPRPSACAPPPG</sequence>
<dbReference type="AlphaFoldDB" id="A0A0E9QP50"/>
<proteinExistence type="predicted"/>
<accession>A0A0E9QP50</accession>
<reference evidence="2" key="2">
    <citation type="journal article" date="2015" name="Fish Shellfish Immunol.">
        <title>Early steps in the European eel (Anguilla anguilla)-Vibrio vulnificus interaction in the gills: Role of the RtxA13 toxin.</title>
        <authorList>
            <person name="Callol A."/>
            <person name="Pajuelo D."/>
            <person name="Ebbesson L."/>
            <person name="Teles M."/>
            <person name="MacKenzie S."/>
            <person name="Amaro C."/>
        </authorList>
    </citation>
    <scope>NUCLEOTIDE SEQUENCE</scope>
</reference>
<evidence type="ECO:0000313" key="2">
    <source>
        <dbReference type="EMBL" id="JAH17853.1"/>
    </source>
</evidence>
<organism evidence="2">
    <name type="scientific">Anguilla anguilla</name>
    <name type="common">European freshwater eel</name>
    <name type="synonym">Muraena anguilla</name>
    <dbReference type="NCBI Taxonomy" id="7936"/>
    <lineage>
        <taxon>Eukaryota</taxon>
        <taxon>Metazoa</taxon>
        <taxon>Chordata</taxon>
        <taxon>Craniata</taxon>
        <taxon>Vertebrata</taxon>
        <taxon>Euteleostomi</taxon>
        <taxon>Actinopterygii</taxon>
        <taxon>Neopterygii</taxon>
        <taxon>Teleostei</taxon>
        <taxon>Anguilliformes</taxon>
        <taxon>Anguillidae</taxon>
        <taxon>Anguilla</taxon>
    </lineage>
</organism>
<name>A0A0E9QP50_ANGAN</name>
<evidence type="ECO:0000256" key="1">
    <source>
        <dbReference type="SAM" id="MobiDB-lite"/>
    </source>
</evidence>
<reference evidence="2" key="1">
    <citation type="submission" date="2014-11" db="EMBL/GenBank/DDBJ databases">
        <authorList>
            <person name="Amaro Gonzalez C."/>
        </authorList>
    </citation>
    <scope>NUCLEOTIDE SEQUENCE</scope>
</reference>
<dbReference type="EMBL" id="GBXM01090724">
    <property type="protein sequence ID" value="JAH17853.1"/>
    <property type="molecule type" value="Transcribed_RNA"/>
</dbReference>